<dbReference type="InterPro" id="IPR016167">
    <property type="entry name" value="FAD-bd_PCMH_sub1"/>
</dbReference>
<dbReference type="PANTHER" id="PTHR43762:SF1">
    <property type="entry name" value="D-ARABINONO-1,4-LACTONE OXIDASE"/>
    <property type="match status" value="1"/>
</dbReference>
<dbReference type="GO" id="GO:0071949">
    <property type="term" value="F:FAD binding"/>
    <property type="evidence" value="ECO:0007669"/>
    <property type="project" value="InterPro"/>
</dbReference>
<dbReference type="Gene3D" id="1.10.45.10">
    <property type="entry name" value="Vanillyl-alcohol Oxidase, Chain A, domain 4"/>
    <property type="match status" value="1"/>
</dbReference>
<evidence type="ECO:0000256" key="1">
    <source>
        <dbReference type="ARBA" id="ARBA00023002"/>
    </source>
</evidence>
<dbReference type="InterPro" id="IPR016169">
    <property type="entry name" value="FAD-bd_PCMH_sub2"/>
</dbReference>
<dbReference type="GO" id="GO:0080049">
    <property type="term" value="F:L-gulono-1,4-lactone dehydrogenase activity"/>
    <property type="evidence" value="ECO:0007669"/>
    <property type="project" value="TreeGrafter"/>
</dbReference>
<dbReference type="NCBIfam" id="TIGR01679">
    <property type="entry name" value="bact_FAD_ox"/>
    <property type="match status" value="1"/>
</dbReference>
<dbReference type="RefSeq" id="WP_098458406.1">
    <property type="nucleotide sequence ID" value="NZ_PDJH01000001.1"/>
</dbReference>
<dbReference type="GO" id="GO:0003885">
    <property type="term" value="F:D-arabinono-1,4-lactone oxidase activity"/>
    <property type="evidence" value="ECO:0007669"/>
    <property type="project" value="InterPro"/>
</dbReference>
<comment type="caution">
    <text evidence="3">The sequence shown here is derived from an EMBL/GenBank/DDBJ whole genome shotgun (WGS) entry which is preliminary data.</text>
</comment>
<name>A0A2A9EFE7_9MICO</name>
<dbReference type="InterPro" id="IPR010031">
    <property type="entry name" value="FAD_lactone_oxidase-like"/>
</dbReference>
<dbReference type="PIRSF" id="PIRSF000136">
    <property type="entry name" value="LGO_GLO"/>
    <property type="match status" value="1"/>
</dbReference>
<dbReference type="Pfam" id="PF04030">
    <property type="entry name" value="ALO"/>
    <property type="match status" value="1"/>
</dbReference>
<keyword evidence="4" id="KW-1185">Reference proteome</keyword>
<dbReference type="InterPro" id="IPR007173">
    <property type="entry name" value="ALO_C"/>
</dbReference>
<dbReference type="Proteomes" id="UP000221394">
    <property type="component" value="Unassembled WGS sequence"/>
</dbReference>
<dbReference type="PANTHER" id="PTHR43762">
    <property type="entry name" value="L-GULONOLACTONE OXIDASE"/>
    <property type="match status" value="1"/>
</dbReference>
<dbReference type="GO" id="GO:0016020">
    <property type="term" value="C:membrane"/>
    <property type="evidence" value="ECO:0007669"/>
    <property type="project" value="InterPro"/>
</dbReference>
<dbReference type="InterPro" id="IPR006094">
    <property type="entry name" value="Oxid_FAD_bind_N"/>
</dbReference>
<dbReference type="OrthoDB" id="9800184at2"/>
<dbReference type="SUPFAM" id="SSF56176">
    <property type="entry name" value="FAD-binding/transporter-associated domain-like"/>
    <property type="match status" value="1"/>
</dbReference>
<dbReference type="AlphaFoldDB" id="A0A2A9EFE7"/>
<dbReference type="Gene3D" id="3.30.43.10">
    <property type="entry name" value="Uridine Diphospho-n-acetylenolpyruvylglucosamine Reductase, domain 2"/>
    <property type="match status" value="1"/>
</dbReference>
<dbReference type="Gene3D" id="3.30.70.2520">
    <property type="match status" value="1"/>
</dbReference>
<dbReference type="InterPro" id="IPR016166">
    <property type="entry name" value="FAD-bd_PCMH"/>
</dbReference>
<gene>
    <name evidence="3" type="ORF">ATL41_2103</name>
</gene>
<dbReference type="Gene3D" id="3.30.465.10">
    <property type="match status" value="1"/>
</dbReference>
<organism evidence="3 4">
    <name type="scientific">Flavimobilis soli</name>
    <dbReference type="NCBI Taxonomy" id="442709"/>
    <lineage>
        <taxon>Bacteria</taxon>
        <taxon>Bacillati</taxon>
        <taxon>Actinomycetota</taxon>
        <taxon>Actinomycetes</taxon>
        <taxon>Micrococcales</taxon>
        <taxon>Jonesiaceae</taxon>
        <taxon>Flavimobilis</taxon>
    </lineage>
</organism>
<protein>
    <submittedName>
        <fullName evidence="3">L-gulonolactone oxidase</fullName>
    </submittedName>
</protein>
<dbReference type="PROSITE" id="PS51387">
    <property type="entry name" value="FAD_PCMH"/>
    <property type="match status" value="1"/>
</dbReference>
<evidence type="ECO:0000313" key="4">
    <source>
        <dbReference type="Proteomes" id="UP000221394"/>
    </source>
</evidence>
<keyword evidence="1" id="KW-0560">Oxidoreductase</keyword>
<proteinExistence type="predicted"/>
<evidence type="ECO:0000313" key="3">
    <source>
        <dbReference type="EMBL" id="PFG37346.1"/>
    </source>
</evidence>
<evidence type="ECO:0000259" key="2">
    <source>
        <dbReference type="PROSITE" id="PS51387"/>
    </source>
</evidence>
<dbReference type="EMBL" id="PDJH01000001">
    <property type="protein sequence ID" value="PFG37346.1"/>
    <property type="molecule type" value="Genomic_DNA"/>
</dbReference>
<dbReference type="InterPro" id="IPR016171">
    <property type="entry name" value="Vanillyl_alc_oxidase_C-sub2"/>
</dbReference>
<feature type="domain" description="FAD-binding PCMH-type" evidence="2">
    <location>
        <begin position="23"/>
        <end position="203"/>
    </location>
</feature>
<dbReference type="Pfam" id="PF01565">
    <property type="entry name" value="FAD_binding_4"/>
    <property type="match status" value="1"/>
</dbReference>
<dbReference type="InterPro" id="IPR036318">
    <property type="entry name" value="FAD-bd_PCMH-like_sf"/>
</dbReference>
<reference evidence="3 4" key="1">
    <citation type="submission" date="2017-10" db="EMBL/GenBank/DDBJ databases">
        <title>Sequencing the genomes of 1000 actinobacteria strains.</title>
        <authorList>
            <person name="Klenk H.-P."/>
        </authorList>
    </citation>
    <scope>NUCLEOTIDE SEQUENCE [LARGE SCALE GENOMIC DNA]</scope>
    <source>
        <strain evidence="3 4">DSM 21574</strain>
    </source>
</reference>
<accession>A0A2A9EFE7</accession>
<sequence length="454" mass="49232">MVFSSPTGDAARQQPWTTWGGSASCTPAHRFAPRSVGDVVRVVRRAREVGRTVRAVGAGHSFSPVATTDGVMLSLDALDHVDQPVRLASPEGRVTHEVRVGAGIRLHALNDALAAHGLALSNLGDIDRQSIAGAISTGTHGTGGDAGTGAGLAAQVRAVELVVADGSVVRASRDENPDLFEAARLGLGALGVLVSVTLGAEPAYVLQAREEPWPLERALGAVADGSFLAGDHAELYWFPHTRTALTKRNDRRALDDAPLDPLRGWVDDELLSNGVFELTNRLARAVPGSIPTINRVSSRALGARRFTAPSHEVFVSRRRVRFVESEWAVPLEAVADVLRDVEDWLARTGELVSFPVEVRFARADDVWLSTSHGRATAYVAVHQYWRTDPTRYFTAVQEIVAAYDGRPHWGKMHTLGAERLRELYPRFDDFVAVRDAVDPDGVFTNGYLERVLGR</sequence>